<name>A0A8J5RJ10_ZIZPA</name>
<protein>
    <submittedName>
        <fullName evidence="1">Uncharacterized protein</fullName>
    </submittedName>
</protein>
<sequence length="180" mass="18879">MQRKTKQERRQKQLEPNLRWVADVLEHLDPHGWADGVVDADTPRAVVPYCVYLTGESGVEGSLGPSIGHVVVLADVGVDDEVIVVVVAVEVAEAGGKVEVSGLVAAAEGAVDGDGGAAGVLERALHLGPSEVVEHAAEDHALAALLRVHAPRPVAYVQLEHVAMEAASEEHVPLLAAQRP</sequence>
<evidence type="ECO:0000313" key="2">
    <source>
        <dbReference type="Proteomes" id="UP000729402"/>
    </source>
</evidence>
<organism evidence="1 2">
    <name type="scientific">Zizania palustris</name>
    <name type="common">Northern wild rice</name>
    <dbReference type="NCBI Taxonomy" id="103762"/>
    <lineage>
        <taxon>Eukaryota</taxon>
        <taxon>Viridiplantae</taxon>
        <taxon>Streptophyta</taxon>
        <taxon>Embryophyta</taxon>
        <taxon>Tracheophyta</taxon>
        <taxon>Spermatophyta</taxon>
        <taxon>Magnoliopsida</taxon>
        <taxon>Liliopsida</taxon>
        <taxon>Poales</taxon>
        <taxon>Poaceae</taxon>
        <taxon>BOP clade</taxon>
        <taxon>Oryzoideae</taxon>
        <taxon>Oryzeae</taxon>
        <taxon>Zizaniinae</taxon>
        <taxon>Zizania</taxon>
    </lineage>
</organism>
<reference evidence="1" key="1">
    <citation type="journal article" date="2021" name="bioRxiv">
        <title>Whole Genome Assembly and Annotation of Northern Wild Rice, Zizania palustris L., Supports a Whole Genome Duplication in the Zizania Genus.</title>
        <authorList>
            <person name="Haas M."/>
            <person name="Kono T."/>
            <person name="Macchietto M."/>
            <person name="Millas R."/>
            <person name="McGilp L."/>
            <person name="Shao M."/>
            <person name="Duquette J."/>
            <person name="Hirsch C.N."/>
            <person name="Kimball J."/>
        </authorList>
    </citation>
    <scope>NUCLEOTIDE SEQUENCE</scope>
    <source>
        <tissue evidence="1">Fresh leaf tissue</tissue>
    </source>
</reference>
<evidence type="ECO:0000313" key="1">
    <source>
        <dbReference type="EMBL" id="KAG8046658.1"/>
    </source>
</evidence>
<reference evidence="1" key="2">
    <citation type="submission" date="2021-02" db="EMBL/GenBank/DDBJ databases">
        <authorList>
            <person name="Kimball J.A."/>
            <person name="Haas M.W."/>
            <person name="Macchietto M."/>
            <person name="Kono T."/>
            <person name="Duquette J."/>
            <person name="Shao M."/>
        </authorList>
    </citation>
    <scope>NUCLEOTIDE SEQUENCE</scope>
    <source>
        <tissue evidence="1">Fresh leaf tissue</tissue>
    </source>
</reference>
<accession>A0A8J5RJ10</accession>
<dbReference type="AlphaFoldDB" id="A0A8J5RJ10"/>
<proteinExistence type="predicted"/>
<keyword evidence="2" id="KW-1185">Reference proteome</keyword>
<gene>
    <name evidence="1" type="ORF">GUJ93_ZPchr0008g13514</name>
</gene>
<dbReference type="Proteomes" id="UP000729402">
    <property type="component" value="Unassembled WGS sequence"/>
</dbReference>
<dbReference type="EMBL" id="JAAALK010000290">
    <property type="protein sequence ID" value="KAG8046658.1"/>
    <property type="molecule type" value="Genomic_DNA"/>
</dbReference>
<comment type="caution">
    <text evidence="1">The sequence shown here is derived from an EMBL/GenBank/DDBJ whole genome shotgun (WGS) entry which is preliminary data.</text>
</comment>